<proteinExistence type="predicted"/>
<sequence>MGIVHHDYAADGQPLAVLAQNPVTRDTVHSSYGHSDKISHLDEPGLHMAHIAAQNHPTKKQSLIHVIDREADSVYHLREWDAAGHPFLVRMRGYSGVTRDGKTYKAQELEREPNYSFYKNVHYQGKQVAGTEVVLTRESNAKWVKGGIPR</sequence>
<dbReference type="InterPro" id="IPR012337">
    <property type="entry name" value="RNaseH-like_sf"/>
</dbReference>
<protein>
    <submittedName>
        <fullName evidence="1">Uncharacterized protein</fullName>
    </submittedName>
</protein>
<dbReference type="EMBL" id="UFUW01000001">
    <property type="protein sequence ID" value="SUX18915.1"/>
    <property type="molecule type" value="Genomic_DNA"/>
</dbReference>
<dbReference type="SUPFAM" id="SSF53098">
    <property type="entry name" value="Ribonuclease H-like"/>
    <property type="match status" value="1"/>
</dbReference>
<evidence type="ECO:0000313" key="2">
    <source>
        <dbReference type="Proteomes" id="UP000254572"/>
    </source>
</evidence>
<organism evidence="1 2">
    <name type="scientific">Cardiobacterium valvarum</name>
    <dbReference type="NCBI Taxonomy" id="194702"/>
    <lineage>
        <taxon>Bacteria</taxon>
        <taxon>Pseudomonadati</taxon>
        <taxon>Pseudomonadota</taxon>
        <taxon>Gammaproteobacteria</taxon>
        <taxon>Cardiobacteriales</taxon>
        <taxon>Cardiobacteriaceae</taxon>
        <taxon>Cardiobacterium</taxon>
    </lineage>
</organism>
<name>A0A381DZK7_9GAMM</name>
<accession>A0A381DZK7</accession>
<dbReference type="Proteomes" id="UP000254572">
    <property type="component" value="Unassembled WGS sequence"/>
</dbReference>
<dbReference type="Gene3D" id="3.90.350.10">
    <property type="entry name" value="Transposase Inhibitor Protein From Tn5, Chain A, domain 1"/>
    <property type="match status" value="1"/>
</dbReference>
<gene>
    <name evidence="1" type="ORF">NCTC13294_00389</name>
</gene>
<reference evidence="1 2" key="1">
    <citation type="submission" date="2018-06" db="EMBL/GenBank/DDBJ databases">
        <authorList>
            <consortium name="Pathogen Informatics"/>
            <person name="Doyle S."/>
        </authorList>
    </citation>
    <scope>NUCLEOTIDE SEQUENCE [LARGE SCALE GENOMIC DNA]</scope>
    <source>
        <strain evidence="1 2">NCTC13294</strain>
    </source>
</reference>
<keyword evidence="2" id="KW-1185">Reference proteome</keyword>
<dbReference type="AlphaFoldDB" id="A0A381DZK7"/>
<evidence type="ECO:0000313" key="1">
    <source>
        <dbReference type="EMBL" id="SUX18915.1"/>
    </source>
</evidence>